<dbReference type="AlphaFoldDB" id="A0A8J6QJK0"/>
<sequence length="722" mass="81883">MSLVHAPYNFIPLSSWVHMPSWAHLVSHDHPFKDGISGVLDLEIEAESHICVGSSNSKSGRVSWLKSPKNGNECKIIPGSSISGVIRSIVEVSTFGKMSLFENKLFSYRTPDQPEYEKFLADSECYTGWLQFDTSLDSWVIKKCDYKRVALNKVNKYLKRIDKNLYISDRQGEYAAKRYKSSLIDSEQPRLYWVGYDKKIGDPIEHVGSELIDHGKYNGCLVFVGYNHKNKNGDQYVFDKPGEQTFAISDDVYEGFLKSLNTKESKETYDFLLDANDSSGIPVFYFQKEQGVFHIGLSQMPHVLYQYDINKAVRNNQVFCQNDAVFDFAELIFGTTRKVVGELSLKGRISFSDAFCINEDDYGAEDHRVTLLTPSAKFIGGYLEHGNSRGYVDYNNENVKARGWKRYPVKQKLYDYVSGSDKQTQYLECLSPASKFKSKLRFHNLKPEELGAIIWALTWGGDDAARHQIGAGKPLGYGICKISVKEESGSVLSNNGSNCSLEQYVALFEAYMNKQSERYSTTLWHESSQVALLKSMATLSEIKTKNLDYMLLNKSDSNYVETKRHKRRLEPFVRKGINLSSNKFTTPEYIGSGSLNVLLSDDQSVLDEVAAIRELSKLEKSNASLTGVAKTIHEFDTRLQKAELGQLPSMLNELHNVIDEAIEEGVSPEIASKLIGFAETMKARNTNAEYWKSKSPPTRKVEQRKKWKDRKKQQQVLNEALS</sequence>
<organism evidence="4 5">
    <name type="scientific">Neiella litorisoli</name>
    <dbReference type="NCBI Taxonomy" id="2771431"/>
    <lineage>
        <taxon>Bacteria</taxon>
        <taxon>Pseudomonadati</taxon>
        <taxon>Pseudomonadota</taxon>
        <taxon>Gammaproteobacteria</taxon>
        <taxon>Alteromonadales</taxon>
        <taxon>Echinimonadaceae</taxon>
        <taxon>Neiella</taxon>
    </lineage>
</organism>
<keyword evidence="1" id="KW-0051">Antiviral defense</keyword>
<dbReference type="InterPro" id="IPR023825">
    <property type="entry name" value="CRISPR-assoc_RAMP_BGP1436"/>
</dbReference>
<evidence type="ECO:0000259" key="3">
    <source>
        <dbReference type="Pfam" id="PF03787"/>
    </source>
</evidence>
<proteinExistence type="predicted"/>
<evidence type="ECO:0000313" key="5">
    <source>
        <dbReference type="Proteomes" id="UP000638014"/>
    </source>
</evidence>
<dbReference type="Pfam" id="PF03787">
    <property type="entry name" value="RAMPs"/>
    <property type="match status" value="1"/>
</dbReference>
<gene>
    <name evidence="4" type="ORF">IC617_07555</name>
</gene>
<dbReference type="RefSeq" id="WP_191144381.1">
    <property type="nucleotide sequence ID" value="NZ_JACXAF010000008.1"/>
</dbReference>
<dbReference type="InterPro" id="IPR005537">
    <property type="entry name" value="RAMP_III_fam"/>
</dbReference>
<name>A0A8J6QJK0_9GAMM</name>
<feature type="region of interest" description="Disordered" evidence="2">
    <location>
        <begin position="686"/>
        <end position="722"/>
    </location>
</feature>
<keyword evidence="5" id="KW-1185">Reference proteome</keyword>
<evidence type="ECO:0000256" key="1">
    <source>
        <dbReference type="ARBA" id="ARBA00023118"/>
    </source>
</evidence>
<feature type="compositionally biased region" description="Basic residues" evidence="2">
    <location>
        <begin position="702"/>
        <end position="713"/>
    </location>
</feature>
<accession>A0A8J6QJK0</accession>
<evidence type="ECO:0000256" key="2">
    <source>
        <dbReference type="SAM" id="MobiDB-lite"/>
    </source>
</evidence>
<dbReference type="EMBL" id="JACXAF010000008">
    <property type="protein sequence ID" value="MBD1389276.1"/>
    <property type="molecule type" value="Genomic_DNA"/>
</dbReference>
<reference evidence="4" key="1">
    <citation type="submission" date="2020-09" db="EMBL/GenBank/DDBJ databases">
        <title>A novel bacterium of genus Neiella, isolated from South China Sea.</title>
        <authorList>
            <person name="Huang H."/>
            <person name="Mo K."/>
            <person name="Hu Y."/>
        </authorList>
    </citation>
    <scope>NUCLEOTIDE SEQUENCE</scope>
    <source>
        <strain evidence="4">HB171785</strain>
    </source>
</reference>
<dbReference type="Proteomes" id="UP000638014">
    <property type="component" value="Unassembled WGS sequence"/>
</dbReference>
<dbReference type="NCBIfam" id="TIGR03986">
    <property type="entry name" value="TIGR03986 family CRISPR-associated RAMP protein"/>
    <property type="match status" value="1"/>
</dbReference>
<protein>
    <submittedName>
        <fullName evidence="4">TIGR03986 family CRISPR-associated RAMP protein</fullName>
    </submittedName>
</protein>
<evidence type="ECO:0000313" key="4">
    <source>
        <dbReference type="EMBL" id="MBD1389276.1"/>
    </source>
</evidence>
<feature type="domain" description="CRISPR type III-associated protein" evidence="3">
    <location>
        <begin position="44"/>
        <end position="481"/>
    </location>
</feature>
<comment type="caution">
    <text evidence="4">The sequence shown here is derived from an EMBL/GenBank/DDBJ whole genome shotgun (WGS) entry which is preliminary data.</text>
</comment>